<gene>
    <name evidence="2" type="ORF">AAFH96_26385</name>
</gene>
<dbReference type="Proteomes" id="UP001582793">
    <property type="component" value="Unassembled WGS sequence"/>
</dbReference>
<organism evidence="2 3">
    <name type="scientific">Polymorphospora lycopeni</name>
    <dbReference type="NCBI Taxonomy" id="3140240"/>
    <lineage>
        <taxon>Bacteria</taxon>
        <taxon>Bacillati</taxon>
        <taxon>Actinomycetota</taxon>
        <taxon>Actinomycetes</taxon>
        <taxon>Micromonosporales</taxon>
        <taxon>Micromonosporaceae</taxon>
        <taxon>Polymorphospora</taxon>
    </lineage>
</organism>
<feature type="transmembrane region" description="Helical" evidence="1">
    <location>
        <begin position="355"/>
        <end position="382"/>
    </location>
</feature>
<feature type="transmembrane region" description="Helical" evidence="1">
    <location>
        <begin position="313"/>
        <end position="335"/>
    </location>
</feature>
<comment type="caution">
    <text evidence="2">The sequence shown here is derived from an EMBL/GenBank/DDBJ whole genome shotgun (WGS) entry which is preliminary data.</text>
</comment>
<feature type="transmembrane region" description="Helical" evidence="1">
    <location>
        <begin position="175"/>
        <end position="199"/>
    </location>
</feature>
<name>A0ABV5D0U2_9ACTN</name>
<feature type="transmembrane region" description="Helical" evidence="1">
    <location>
        <begin position="516"/>
        <end position="539"/>
    </location>
</feature>
<proteinExistence type="predicted"/>
<feature type="transmembrane region" description="Helical" evidence="1">
    <location>
        <begin position="402"/>
        <end position="432"/>
    </location>
</feature>
<evidence type="ECO:0000256" key="1">
    <source>
        <dbReference type="SAM" id="Phobius"/>
    </source>
</evidence>
<feature type="transmembrane region" description="Helical" evidence="1">
    <location>
        <begin position="444"/>
        <end position="468"/>
    </location>
</feature>
<reference evidence="2 3" key="1">
    <citation type="submission" date="2024-04" db="EMBL/GenBank/DDBJ databases">
        <title>Polymorphospora sp. isolated from Baiyangdian Lake in Xiong'an New Area.</title>
        <authorList>
            <person name="Zhang X."/>
            <person name="Liu J."/>
        </authorList>
    </citation>
    <scope>NUCLEOTIDE SEQUENCE [LARGE SCALE GENOMIC DNA]</scope>
    <source>
        <strain evidence="2 3">2-325</strain>
    </source>
</reference>
<dbReference type="EMBL" id="JBCGDC010000099">
    <property type="protein sequence ID" value="MFB6396603.1"/>
    <property type="molecule type" value="Genomic_DNA"/>
</dbReference>
<accession>A0ABV5D0U2</accession>
<feature type="transmembrane region" description="Helical" evidence="1">
    <location>
        <begin position="254"/>
        <end position="274"/>
    </location>
</feature>
<feature type="transmembrane region" description="Helical" evidence="1">
    <location>
        <begin position="206"/>
        <end position="224"/>
    </location>
</feature>
<keyword evidence="1" id="KW-0472">Membrane</keyword>
<protein>
    <submittedName>
        <fullName evidence="2">ABC transporter permease</fullName>
    </submittedName>
</protein>
<dbReference type="RefSeq" id="WP_375735991.1">
    <property type="nucleotide sequence ID" value="NZ_JBCGDC010000099.1"/>
</dbReference>
<sequence>MTAATLDRPGLGGTGQITGTLSGTGTLLRFMLRRDRIRLPGWTIGLALLMGYFSTALRTVFAAPEDLAGIATFAASPMGALLGGPGYGYDDLTMERFLVGQYGLYVIVGAGLMSLLTVVRHTRAEERSGRAELVRANVVGRHAQLTAALLLTVLMNLLVAVFVTAVMAASGVAGALLFGASVGATGLVFAGVAAVTVQLSEYPRAASALAGTVLGAAFVVRGLGDMAQAHGSWLSWLSPIGWSQQTAPYTLDRWWPLLLSVLAAGATAAAGYALSARRDLTAGLIAPRRGSATAPGWLAGPTALAFRLQRAGLVGWTVALSCGAALYGAFTQPLLDGFSDAPADLLAVMGGEQDLRAGFLGLIGLMMALVVAVFAVLAVQALRNEETEGRTEPVLATGVSRVGWLGGYLAVTALGVLWLLLVSGLAAGIGAAASTGDGALVGEMILGTVVHTPAVWLVLAVAVLLYGVVPRALPAVWAVVGYGVVVGFFAPLLDIPDLAVAVSPFEHVGEYPLEPIVPIAVLVLTGLAAGIGTAALAGFRRRDVVAT</sequence>
<feature type="transmembrane region" description="Helical" evidence="1">
    <location>
        <begin position="475"/>
        <end position="496"/>
    </location>
</feature>
<evidence type="ECO:0000313" key="3">
    <source>
        <dbReference type="Proteomes" id="UP001582793"/>
    </source>
</evidence>
<keyword evidence="1" id="KW-1133">Transmembrane helix</keyword>
<evidence type="ECO:0000313" key="2">
    <source>
        <dbReference type="EMBL" id="MFB6396603.1"/>
    </source>
</evidence>
<feature type="transmembrane region" description="Helical" evidence="1">
    <location>
        <begin position="102"/>
        <end position="122"/>
    </location>
</feature>
<keyword evidence="1" id="KW-0812">Transmembrane</keyword>
<feature type="transmembrane region" description="Helical" evidence="1">
    <location>
        <begin position="143"/>
        <end position="169"/>
    </location>
</feature>
<feature type="transmembrane region" description="Helical" evidence="1">
    <location>
        <begin position="39"/>
        <end position="57"/>
    </location>
</feature>
<keyword evidence="3" id="KW-1185">Reference proteome</keyword>